<dbReference type="EMBL" id="CP133568">
    <property type="protein sequence ID" value="WMT03186.1"/>
    <property type="molecule type" value="Genomic_DNA"/>
</dbReference>
<evidence type="ECO:0000313" key="3">
    <source>
        <dbReference type="EMBL" id="WMT03186.1"/>
    </source>
</evidence>
<protein>
    <submittedName>
        <fullName evidence="3">TfoX/Sxy family protein</fullName>
    </submittedName>
</protein>
<dbReference type="InterPro" id="IPR007076">
    <property type="entry name" value="TfoX_N"/>
</dbReference>
<feature type="domain" description="TfoX N-terminal" evidence="2">
    <location>
        <begin position="13"/>
        <end position="103"/>
    </location>
</feature>
<dbReference type="Proteomes" id="UP001229313">
    <property type="component" value="Chromosome"/>
</dbReference>
<name>A0ABY9P856_9GAMM</name>
<proteinExistence type="predicted"/>
<gene>
    <name evidence="3" type="ORF">RDV84_25070</name>
</gene>
<dbReference type="Pfam" id="PF04993">
    <property type="entry name" value="TfoX_N"/>
    <property type="match status" value="1"/>
</dbReference>
<dbReference type="InterPro" id="IPR047525">
    <property type="entry name" value="TfoX-like"/>
</dbReference>
<organism evidence="3 4">
    <name type="scientific">Lysobacter yananisis</name>
    <dbReference type="NCBI Taxonomy" id="1003114"/>
    <lineage>
        <taxon>Bacteria</taxon>
        <taxon>Pseudomonadati</taxon>
        <taxon>Pseudomonadota</taxon>
        <taxon>Gammaproteobacteria</taxon>
        <taxon>Lysobacterales</taxon>
        <taxon>Lysobacteraceae</taxon>
        <taxon>Lysobacter</taxon>
    </lineage>
</organism>
<evidence type="ECO:0000259" key="2">
    <source>
        <dbReference type="Pfam" id="PF04993"/>
    </source>
</evidence>
<keyword evidence="4" id="KW-1185">Reference proteome</keyword>
<evidence type="ECO:0000313" key="4">
    <source>
        <dbReference type="Proteomes" id="UP001229313"/>
    </source>
</evidence>
<accession>A0ABY9P856</accession>
<dbReference type="PANTHER" id="PTHR36121:SF1">
    <property type="entry name" value="PROTEIN SXY"/>
    <property type="match status" value="1"/>
</dbReference>
<evidence type="ECO:0000256" key="1">
    <source>
        <dbReference type="SAM" id="MobiDB-lite"/>
    </source>
</evidence>
<dbReference type="PANTHER" id="PTHR36121">
    <property type="entry name" value="PROTEIN SXY"/>
    <property type="match status" value="1"/>
</dbReference>
<sequence length="133" mass="14935">MHEDLIAHLHDLSAGFGALDARRMFGGHGVYRDGTMIGLLSDETLYLKTDEHTLPRFRAAGCSPFLYARRGETVPTSYWTVPEQAMESPQDMRPWLALAWEAAMRKAAKKRPAKKRAAKKRAAKKVAKKKPQA</sequence>
<dbReference type="Gene3D" id="3.30.1460.30">
    <property type="entry name" value="YgaC/TfoX-N like chaperone"/>
    <property type="match status" value="1"/>
</dbReference>
<dbReference type="RefSeq" id="WP_309152001.1">
    <property type="nucleotide sequence ID" value="NZ_CP133568.1"/>
</dbReference>
<dbReference type="SUPFAM" id="SSF159894">
    <property type="entry name" value="YgaC/TfoX-N like"/>
    <property type="match status" value="1"/>
</dbReference>
<reference evidence="3 4" key="1">
    <citation type="submission" date="2023-08" db="EMBL/GenBank/DDBJ databases">
        <title>The whole genome sequence of Lysobacter yananisis.</title>
        <authorList>
            <person name="Sun H."/>
        </authorList>
    </citation>
    <scope>NUCLEOTIDE SEQUENCE [LARGE SCALE GENOMIC DNA]</scope>
    <source>
        <strain evidence="3 4">SNNU513</strain>
    </source>
</reference>
<feature type="region of interest" description="Disordered" evidence="1">
    <location>
        <begin position="107"/>
        <end position="133"/>
    </location>
</feature>